<evidence type="ECO:0000313" key="2">
    <source>
        <dbReference type="EMBL" id="KAJ8364624.1"/>
    </source>
</evidence>
<feature type="region of interest" description="Disordered" evidence="1">
    <location>
        <begin position="95"/>
        <end position="139"/>
    </location>
</feature>
<dbReference type="AlphaFoldDB" id="A0A9Q1J2P0"/>
<dbReference type="Proteomes" id="UP001152622">
    <property type="component" value="Chromosome 4"/>
</dbReference>
<evidence type="ECO:0000256" key="1">
    <source>
        <dbReference type="SAM" id="MobiDB-lite"/>
    </source>
</evidence>
<accession>A0A9Q1J2P0</accession>
<feature type="compositionally biased region" description="Low complexity" evidence="1">
    <location>
        <begin position="105"/>
        <end position="139"/>
    </location>
</feature>
<feature type="region of interest" description="Disordered" evidence="1">
    <location>
        <begin position="1"/>
        <end position="28"/>
    </location>
</feature>
<feature type="compositionally biased region" description="Polar residues" evidence="1">
    <location>
        <begin position="18"/>
        <end position="28"/>
    </location>
</feature>
<organism evidence="2 3">
    <name type="scientific">Synaphobranchus kaupii</name>
    <name type="common">Kaup's arrowtooth eel</name>
    <dbReference type="NCBI Taxonomy" id="118154"/>
    <lineage>
        <taxon>Eukaryota</taxon>
        <taxon>Metazoa</taxon>
        <taxon>Chordata</taxon>
        <taxon>Craniata</taxon>
        <taxon>Vertebrata</taxon>
        <taxon>Euteleostomi</taxon>
        <taxon>Actinopterygii</taxon>
        <taxon>Neopterygii</taxon>
        <taxon>Teleostei</taxon>
        <taxon>Anguilliformes</taxon>
        <taxon>Synaphobranchidae</taxon>
        <taxon>Synaphobranchus</taxon>
    </lineage>
</organism>
<protein>
    <submittedName>
        <fullName evidence="2">Uncharacterized protein</fullName>
    </submittedName>
</protein>
<proteinExistence type="predicted"/>
<comment type="caution">
    <text evidence="2">The sequence shown here is derived from an EMBL/GenBank/DDBJ whole genome shotgun (WGS) entry which is preliminary data.</text>
</comment>
<evidence type="ECO:0000313" key="3">
    <source>
        <dbReference type="Proteomes" id="UP001152622"/>
    </source>
</evidence>
<dbReference type="EMBL" id="JAINUF010000004">
    <property type="protein sequence ID" value="KAJ8364624.1"/>
    <property type="molecule type" value="Genomic_DNA"/>
</dbReference>
<keyword evidence="3" id="KW-1185">Reference proteome</keyword>
<sequence length="169" mass="17603">MIPSKHPALSSSSSSLSEPRNVTFSSRSFSTALPSSTTIIALGLKKYPQEGALSSSLPASSSSAEALLSSRSASSLSTEALFSSTFRQRLLREVPTSPLLPSECTTAATDTTSPPASSSSSSSSSSPTQLTSLTPSSLALKPSTHSLQFSSLYSFKEHRSKTLPKPVSQ</sequence>
<name>A0A9Q1J2P0_SYNKA</name>
<reference evidence="2" key="1">
    <citation type="journal article" date="2023" name="Science">
        <title>Genome structures resolve the early diversification of teleost fishes.</title>
        <authorList>
            <person name="Parey E."/>
            <person name="Louis A."/>
            <person name="Montfort J."/>
            <person name="Bouchez O."/>
            <person name="Roques C."/>
            <person name="Iampietro C."/>
            <person name="Lluch J."/>
            <person name="Castinel A."/>
            <person name="Donnadieu C."/>
            <person name="Desvignes T."/>
            <person name="Floi Bucao C."/>
            <person name="Jouanno E."/>
            <person name="Wen M."/>
            <person name="Mejri S."/>
            <person name="Dirks R."/>
            <person name="Jansen H."/>
            <person name="Henkel C."/>
            <person name="Chen W.J."/>
            <person name="Zahm M."/>
            <person name="Cabau C."/>
            <person name="Klopp C."/>
            <person name="Thompson A.W."/>
            <person name="Robinson-Rechavi M."/>
            <person name="Braasch I."/>
            <person name="Lecointre G."/>
            <person name="Bobe J."/>
            <person name="Postlethwait J.H."/>
            <person name="Berthelot C."/>
            <person name="Roest Crollius H."/>
            <person name="Guiguen Y."/>
        </authorList>
    </citation>
    <scope>NUCLEOTIDE SEQUENCE</scope>
    <source>
        <strain evidence="2">WJC10195</strain>
    </source>
</reference>
<gene>
    <name evidence="2" type="ORF">SKAU_G00134550</name>
</gene>